<dbReference type="GeneID" id="79718996"/>
<reference evidence="2" key="1">
    <citation type="submission" date="2022-03" db="EMBL/GenBank/DDBJ databases">
        <title>ESBL-producing Moellerella wisconsensis and Escherichia marmotae isolated from wild game meat.</title>
        <authorList>
            <person name="Biggel M."/>
        </authorList>
    </citation>
    <scope>NUCLEOTIDE SEQUENCE</scope>
    <source>
        <strain evidence="2">W51</strain>
        <plasmid evidence="2">pW51-a</plasmid>
    </source>
</reference>
<dbReference type="EMBL" id="CP093246">
    <property type="protein sequence ID" value="UNH32550.1"/>
    <property type="molecule type" value="Genomic_DNA"/>
</dbReference>
<sequence length="130" mass="14055">MGTILWPGVHPGISFEVSMKGQAKKGGEIGINGEYYKGGQFMPGSSKTKKGDRASSASPSAKPKRQLIEPGVFVEVSDGEKTIYSGIMAFVIVENGVMRQSVSDKAIAHYELTDTLPGLIERFNAGERYR</sequence>
<feature type="region of interest" description="Disordered" evidence="1">
    <location>
        <begin position="37"/>
        <end position="64"/>
    </location>
</feature>
<geneLocation type="plasmid" evidence="2 3">
    <name>pW51-a</name>
</geneLocation>
<dbReference type="Proteomes" id="UP000829116">
    <property type="component" value="Plasmid pW51-a"/>
</dbReference>
<accession>A0A9Q8Q4V3</accession>
<evidence type="ECO:0000256" key="1">
    <source>
        <dbReference type="SAM" id="MobiDB-lite"/>
    </source>
</evidence>
<evidence type="ECO:0000313" key="2">
    <source>
        <dbReference type="EMBL" id="UNH32550.1"/>
    </source>
</evidence>
<name>A0A9Q8Q4V3_9GAMM</name>
<organism evidence="2 3">
    <name type="scientific">Moellerella wisconsensis</name>
    <dbReference type="NCBI Taxonomy" id="158849"/>
    <lineage>
        <taxon>Bacteria</taxon>
        <taxon>Pseudomonadati</taxon>
        <taxon>Pseudomonadota</taxon>
        <taxon>Gammaproteobacteria</taxon>
        <taxon>Enterobacterales</taxon>
        <taxon>Morganellaceae</taxon>
        <taxon>Moellerella</taxon>
    </lineage>
</organism>
<protein>
    <submittedName>
        <fullName evidence="2">Uncharacterized protein</fullName>
    </submittedName>
</protein>
<keyword evidence="2" id="KW-0614">Plasmid</keyword>
<proteinExistence type="predicted"/>
<gene>
    <name evidence="2" type="ORF">MNY72_16050</name>
</gene>
<dbReference type="RefSeq" id="WP_235845365.1">
    <property type="nucleotide sequence ID" value="NZ_CAWQWL010000002.1"/>
</dbReference>
<evidence type="ECO:0000313" key="3">
    <source>
        <dbReference type="Proteomes" id="UP000829116"/>
    </source>
</evidence>
<dbReference type="AlphaFoldDB" id="A0A9Q8Q4V3"/>